<dbReference type="Pfam" id="PF03349">
    <property type="entry name" value="Toluene_X"/>
    <property type="match status" value="1"/>
</dbReference>
<keyword evidence="6" id="KW-0472">Membrane</keyword>
<dbReference type="PANTHER" id="PTHR35093:SF8">
    <property type="entry name" value="OUTER MEMBRANE PROTEIN NMB0088-RELATED"/>
    <property type="match status" value="1"/>
</dbReference>
<evidence type="ECO:0000313" key="10">
    <source>
        <dbReference type="Proteomes" id="UP000254925"/>
    </source>
</evidence>
<dbReference type="Gene3D" id="2.40.160.60">
    <property type="entry name" value="Outer membrane protein transport protein (OMPP1/FadL/TodX)"/>
    <property type="match status" value="1"/>
</dbReference>
<organism evidence="9 10">
    <name type="scientific">Microvirga subterranea</name>
    <dbReference type="NCBI Taxonomy" id="186651"/>
    <lineage>
        <taxon>Bacteria</taxon>
        <taxon>Pseudomonadati</taxon>
        <taxon>Pseudomonadota</taxon>
        <taxon>Alphaproteobacteria</taxon>
        <taxon>Hyphomicrobiales</taxon>
        <taxon>Methylobacteriaceae</taxon>
        <taxon>Microvirga</taxon>
    </lineage>
</organism>
<evidence type="ECO:0000256" key="7">
    <source>
        <dbReference type="ARBA" id="ARBA00023237"/>
    </source>
</evidence>
<evidence type="ECO:0000256" key="1">
    <source>
        <dbReference type="ARBA" id="ARBA00004571"/>
    </source>
</evidence>
<dbReference type="SUPFAM" id="SSF56935">
    <property type="entry name" value="Porins"/>
    <property type="match status" value="1"/>
</dbReference>
<feature type="signal peptide" evidence="8">
    <location>
        <begin position="1"/>
        <end position="27"/>
    </location>
</feature>
<evidence type="ECO:0000256" key="6">
    <source>
        <dbReference type="ARBA" id="ARBA00023136"/>
    </source>
</evidence>
<dbReference type="AlphaFoldDB" id="A0A370HPB5"/>
<dbReference type="PANTHER" id="PTHR35093">
    <property type="entry name" value="OUTER MEMBRANE PROTEIN NMB0088-RELATED"/>
    <property type="match status" value="1"/>
</dbReference>
<dbReference type="GO" id="GO:0009279">
    <property type="term" value="C:cell outer membrane"/>
    <property type="evidence" value="ECO:0007669"/>
    <property type="project" value="UniProtKB-SubCell"/>
</dbReference>
<gene>
    <name evidence="9" type="ORF">DES45_10356</name>
</gene>
<evidence type="ECO:0000256" key="5">
    <source>
        <dbReference type="ARBA" id="ARBA00022729"/>
    </source>
</evidence>
<reference evidence="9 10" key="1">
    <citation type="submission" date="2018-07" db="EMBL/GenBank/DDBJ databases">
        <title>Genomic Encyclopedia of Type Strains, Phase IV (KMG-IV): sequencing the most valuable type-strain genomes for metagenomic binning, comparative biology and taxonomic classification.</title>
        <authorList>
            <person name="Goeker M."/>
        </authorList>
    </citation>
    <scope>NUCLEOTIDE SEQUENCE [LARGE SCALE GENOMIC DNA]</scope>
    <source>
        <strain evidence="9 10">DSM 14364</strain>
    </source>
</reference>
<proteinExistence type="inferred from homology"/>
<keyword evidence="3" id="KW-1134">Transmembrane beta strand</keyword>
<dbReference type="InterPro" id="IPR005017">
    <property type="entry name" value="OMPP1/FadL/TodX"/>
</dbReference>
<evidence type="ECO:0000256" key="3">
    <source>
        <dbReference type="ARBA" id="ARBA00022452"/>
    </source>
</evidence>
<dbReference type="GO" id="GO:0015483">
    <property type="term" value="F:long-chain fatty acid transporting porin activity"/>
    <property type="evidence" value="ECO:0007669"/>
    <property type="project" value="TreeGrafter"/>
</dbReference>
<evidence type="ECO:0000256" key="8">
    <source>
        <dbReference type="SAM" id="SignalP"/>
    </source>
</evidence>
<dbReference type="Proteomes" id="UP000254925">
    <property type="component" value="Unassembled WGS sequence"/>
</dbReference>
<keyword evidence="5 8" id="KW-0732">Signal</keyword>
<dbReference type="OrthoDB" id="19849at2"/>
<comment type="caution">
    <text evidence="9">The sequence shown here is derived from an EMBL/GenBank/DDBJ whole genome shotgun (WGS) entry which is preliminary data.</text>
</comment>
<dbReference type="EMBL" id="QQBB01000003">
    <property type="protein sequence ID" value="RDI59801.1"/>
    <property type="molecule type" value="Genomic_DNA"/>
</dbReference>
<keyword evidence="10" id="KW-1185">Reference proteome</keyword>
<accession>A0A370HPB5</accession>
<comment type="subcellular location">
    <subcellularLocation>
        <location evidence="1">Cell outer membrane</location>
        <topology evidence="1">Multi-pass membrane protein</topology>
    </subcellularLocation>
</comment>
<protein>
    <submittedName>
        <fullName evidence="9">Long-chain fatty acid transport protein</fullName>
    </submittedName>
</protein>
<name>A0A370HPB5_9HYPH</name>
<evidence type="ECO:0000256" key="2">
    <source>
        <dbReference type="ARBA" id="ARBA00008163"/>
    </source>
</evidence>
<comment type="similarity">
    <text evidence="2">Belongs to the OmpP1/FadL family.</text>
</comment>
<dbReference type="RefSeq" id="WP_114769532.1">
    <property type="nucleotide sequence ID" value="NZ_QQBB01000003.1"/>
</dbReference>
<keyword evidence="4" id="KW-0812">Transmembrane</keyword>
<evidence type="ECO:0000313" key="9">
    <source>
        <dbReference type="EMBL" id="RDI59801.1"/>
    </source>
</evidence>
<evidence type="ECO:0000256" key="4">
    <source>
        <dbReference type="ARBA" id="ARBA00022692"/>
    </source>
</evidence>
<feature type="chain" id="PRO_5016953270" evidence="8">
    <location>
        <begin position="28"/>
        <end position="439"/>
    </location>
</feature>
<sequence length="439" mass="47211">MSRFNRTLTLAAVSLAALVSAQGGAHAGAFALREQSASGQGLSFAGVAAGSGDLSSMFWNPATITMQPGWQSEWHGSLIIPRTDVTPVYTLPAGLTALGASGDIGQDAFLPASYTSYQINDRLWVGLYTGAPFGLVTKPNPFWSGQLYARTTSVFSFEAEPTIGYKVNDWLSIGAGIRGQYFKVRYFSAVGPTATNPNPFVPSAGLEGDSFGIGYSVGATLTPFAGTSIGIGFRSGVEHELDGNFQYFGVPIKAKLMLPESVSVGVSQKITDAFTLHATAEWTNWSRLGFPRVRNELTGGLLAQAPYLPLDYDDGWFLSVGGEYMINPAWTVRAGLGYEISPIDLENRNPRLPDSDRLWVSLGATYNWSDKLAFDLGYTHIFPVGNTDINIAPGNPTFATRGVVFAANVDSDVDIISASIKYRWDNPVQAIPAPIVRKY</sequence>
<keyword evidence="7" id="KW-0998">Cell outer membrane</keyword>